<organism evidence="4 5">
    <name type="scientific">Vagococcus salmoninarum</name>
    <dbReference type="NCBI Taxonomy" id="2739"/>
    <lineage>
        <taxon>Bacteria</taxon>
        <taxon>Bacillati</taxon>
        <taxon>Bacillota</taxon>
        <taxon>Bacilli</taxon>
        <taxon>Lactobacillales</taxon>
        <taxon>Enterococcaceae</taxon>
        <taxon>Vagococcus</taxon>
    </lineage>
</organism>
<keyword evidence="5" id="KW-1185">Reference proteome</keyword>
<dbReference type="SUPFAM" id="SSF52540">
    <property type="entry name" value="P-loop containing nucleoside triphosphate hydrolases"/>
    <property type="match status" value="2"/>
</dbReference>
<evidence type="ECO:0000256" key="1">
    <source>
        <dbReference type="ARBA" id="ARBA00022741"/>
    </source>
</evidence>
<evidence type="ECO:0000313" key="4">
    <source>
        <dbReference type="EMBL" id="RST97269.1"/>
    </source>
</evidence>
<dbReference type="PROSITE" id="PS50893">
    <property type="entry name" value="ABC_TRANSPORTER_2"/>
    <property type="match status" value="2"/>
</dbReference>
<dbReference type="SMART" id="SM00382">
    <property type="entry name" value="AAA"/>
    <property type="match status" value="2"/>
</dbReference>
<accession>A0A429ZUA2</accession>
<dbReference type="InterPro" id="IPR003439">
    <property type="entry name" value="ABC_transporter-like_ATP-bd"/>
</dbReference>
<dbReference type="PANTHER" id="PTHR42855">
    <property type="entry name" value="ABC TRANSPORTER ATP-BINDING SUBUNIT"/>
    <property type="match status" value="1"/>
</dbReference>
<sequence>MSILTIEDLNYALPDKVLYQEGNLALNRGEHMGLVGKNGAGKSTLIKILINETLPDSGKITWQNNCRIGYLEQYLAIEEGQSIRDFLHTSFSQLYKLEEEIQNLYAEYGESLEDSLLEKAGKKQELLEQQGFYTIEQTIEKMSYGLGIVAIGLDKKLSELSGGQRSKVFLAKLLLEEPDVLLLDEPTNYLDDTHVQWLAEFLNEFPGSYLVISHDYHFLDQITNCICDIEFGRLQKYPGNLNKALKLKEIANENYVKDYHAQQEKIDKLEKYIRKYKAGSRSTIAKSREKQLNKIDRISAPEKTYQSAFEFPASPILANYLIETKDLKIGYQAPLLPAINLIVQRDEKVAINGFNGIGKSTLLKTLIGQIKPLGGKAILPEGVAINYFSQDLTWHNPSLTPFDYVREAYPELNDKEIRTHLARSGIHDDNVKKAMKFLSGGEQTKVKLCIMTMIKSNLLILDEPTNHLDTDTKRSLKQAIAAYEGTILIVSHEQDFYDQLVDRVVNIEELQI</sequence>
<gene>
    <name evidence="4" type="ORF">CBF35_03195</name>
</gene>
<dbReference type="InterPro" id="IPR032781">
    <property type="entry name" value="ABC_tran_Xtn"/>
</dbReference>
<reference evidence="4 5" key="1">
    <citation type="submission" date="2017-05" db="EMBL/GenBank/DDBJ databases">
        <title>Vagococcus spp. assemblies.</title>
        <authorList>
            <person name="Gulvik C.A."/>
        </authorList>
    </citation>
    <scope>NUCLEOTIDE SEQUENCE [LARGE SCALE GENOMIC DNA]</scope>
    <source>
        <strain evidence="4 5">NCFB 2777</strain>
    </source>
</reference>
<keyword evidence="2 4" id="KW-0067">ATP-binding</keyword>
<proteinExistence type="predicted"/>
<dbReference type="Pfam" id="PF00005">
    <property type="entry name" value="ABC_tran"/>
    <property type="match status" value="2"/>
</dbReference>
<evidence type="ECO:0000313" key="5">
    <source>
        <dbReference type="Proteomes" id="UP000287239"/>
    </source>
</evidence>
<dbReference type="InterPro" id="IPR051309">
    <property type="entry name" value="ABCF_ATPase"/>
</dbReference>
<dbReference type="Gene3D" id="3.40.50.300">
    <property type="entry name" value="P-loop containing nucleotide triphosphate hydrolases"/>
    <property type="match status" value="2"/>
</dbReference>
<dbReference type="InterPro" id="IPR027417">
    <property type="entry name" value="P-loop_NTPase"/>
</dbReference>
<dbReference type="PROSITE" id="PS00211">
    <property type="entry name" value="ABC_TRANSPORTER_1"/>
    <property type="match status" value="2"/>
</dbReference>
<feature type="domain" description="ABC transporter" evidence="3">
    <location>
        <begin position="4"/>
        <end position="256"/>
    </location>
</feature>
<dbReference type="RefSeq" id="WP_126778514.1">
    <property type="nucleotide sequence ID" value="NZ_NGJU01000003.1"/>
</dbReference>
<dbReference type="GO" id="GO:0005524">
    <property type="term" value="F:ATP binding"/>
    <property type="evidence" value="ECO:0007669"/>
    <property type="project" value="UniProtKB-KW"/>
</dbReference>
<protein>
    <submittedName>
        <fullName evidence="4">Multidrug ABC transporter ATP-binding protein</fullName>
    </submittedName>
</protein>
<dbReference type="OrthoDB" id="9762369at2"/>
<dbReference type="Pfam" id="PF12848">
    <property type="entry name" value="ABC_tran_Xtn"/>
    <property type="match status" value="1"/>
</dbReference>
<dbReference type="InterPro" id="IPR003593">
    <property type="entry name" value="AAA+_ATPase"/>
</dbReference>
<dbReference type="CDD" id="cd03221">
    <property type="entry name" value="ABCF_EF-3"/>
    <property type="match status" value="2"/>
</dbReference>
<name>A0A429ZUA2_9ENTE</name>
<dbReference type="Proteomes" id="UP000287239">
    <property type="component" value="Unassembled WGS sequence"/>
</dbReference>
<dbReference type="PANTHER" id="PTHR42855:SF2">
    <property type="entry name" value="DRUG RESISTANCE ABC TRANSPORTER,ATP-BINDING PROTEIN"/>
    <property type="match status" value="1"/>
</dbReference>
<dbReference type="EMBL" id="NGJU01000003">
    <property type="protein sequence ID" value="RST97269.1"/>
    <property type="molecule type" value="Genomic_DNA"/>
</dbReference>
<dbReference type="FunFam" id="3.40.50.300:FF:000011">
    <property type="entry name" value="Putative ABC transporter ATP-binding component"/>
    <property type="match status" value="1"/>
</dbReference>
<dbReference type="AlphaFoldDB" id="A0A429ZUA2"/>
<feature type="domain" description="ABC transporter" evidence="3">
    <location>
        <begin position="316"/>
        <end position="512"/>
    </location>
</feature>
<dbReference type="InterPro" id="IPR017871">
    <property type="entry name" value="ABC_transporter-like_CS"/>
</dbReference>
<evidence type="ECO:0000256" key="2">
    <source>
        <dbReference type="ARBA" id="ARBA00022840"/>
    </source>
</evidence>
<comment type="caution">
    <text evidence="4">The sequence shown here is derived from an EMBL/GenBank/DDBJ whole genome shotgun (WGS) entry which is preliminary data.</text>
</comment>
<dbReference type="NCBIfam" id="NF000355">
    <property type="entry name" value="ribo_prot_ABC_F"/>
    <property type="match status" value="1"/>
</dbReference>
<dbReference type="GeneID" id="98567361"/>
<keyword evidence="1" id="KW-0547">Nucleotide-binding</keyword>
<dbReference type="GO" id="GO:0016887">
    <property type="term" value="F:ATP hydrolysis activity"/>
    <property type="evidence" value="ECO:0007669"/>
    <property type="project" value="InterPro"/>
</dbReference>
<evidence type="ECO:0000259" key="3">
    <source>
        <dbReference type="PROSITE" id="PS50893"/>
    </source>
</evidence>